<feature type="region of interest" description="Disordered" evidence="2">
    <location>
        <begin position="539"/>
        <end position="567"/>
    </location>
</feature>
<name>B0CTQ3_LACBS</name>
<evidence type="ECO:0000256" key="2">
    <source>
        <dbReference type="SAM" id="MobiDB-lite"/>
    </source>
</evidence>
<feature type="compositionally biased region" description="Low complexity" evidence="2">
    <location>
        <begin position="361"/>
        <end position="383"/>
    </location>
</feature>
<feature type="coiled-coil region" evidence="1">
    <location>
        <begin position="281"/>
        <end position="315"/>
    </location>
</feature>
<feature type="region of interest" description="Disordered" evidence="2">
    <location>
        <begin position="1"/>
        <end position="113"/>
    </location>
</feature>
<dbReference type="AlphaFoldDB" id="B0CTQ3"/>
<evidence type="ECO:0000313" key="3">
    <source>
        <dbReference type="EMBL" id="EDR14534.1"/>
    </source>
</evidence>
<protein>
    <submittedName>
        <fullName evidence="3">Predicted protein</fullName>
    </submittedName>
</protein>
<dbReference type="GeneID" id="6070632"/>
<dbReference type="OrthoDB" id="3271284at2759"/>
<dbReference type="HOGENOM" id="CLU_015117_0_0_1"/>
<sequence>MDRSSTRVSTLTTRSSRSLAPTPHSPTFSRASTIFHRPIQPPAGPRLRHRASNINIEYSQDSPVSPREDRFSKSSLNSEAQEEPVSAPAYDDHVSPPSRRSSHRPHAVRPVTQPPKFVPAPVIKFDSVPVPWKGLPLEAALWTLDSRELQSIVSCAIRSSAQESYIRLLTLENLDTVLPAELERLEALKGVTQSKYRFLVHRRTMLLQALHSISSVANNGEDTMGVISKLTVQLSETTGECDRLLEELMKITDHVTQITKLLDRHWASALAIALRKLNASYGRRTTELAKTKERIAQLEAELEDAWNEAEKMAREMDEFDTAVISDMGEAVIETAEKISLSRSPTSHDIRADVAPQTPQILSVEPSLRSPSSSTSPLSPLSPKFSRDPRDHDVSVDVPDSVSIRSVQSNRSARSHRSTRSLRGDGSRASQISAAKIRSHRTSQGSLRLPPIFHRKSGPSRPEDHPPVPSLPLQFTSFSSNLTSANIGTLPPLDEPKLVPVRRRTSLESIHVVPPTTSQTQNHRMITTRIVTADDIYVRHRRDPRSSNEDDGEIQLVPRTPPTRSISLNKTLPSLPLPRRKSSLTYLTRRKSSTTKQSGQHVPAQNIPSIWMNIDAPKTPAERVEGLMRGDSTSGGKGSNKTYQRLRTLTKRYSLPFPIFAQSNSNSGKSDRS</sequence>
<proteinExistence type="predicted"/>
<feature type="compositionally biased region" description="Polar residues" evidence="2">
    <location>
        <begin position="52"/>
        <end position="63"/>
    </location>
</feature>
<dbReference type="KEGG" id="lbc:LACBIDRAFT_305221"/>
<evidence type="ECO:0000313" key="4">
    <source>
        <dbReference type="Proteomes" id="UP000001194"/>
    </source>
</evidence>
<feature type="compositionally biased region" description="Low complexity" evidence="2">
    <location>
        <begin position="1"/>
        <end position="19"/>
    </location>
</feature>
<evidence type="ECO:0000256" key="1">
    <source>
        <dbReference type="SAM" id="Coils"/>
    </source>
</evidence>
<feature type="compositionally biased region" description="Low complexity" evidence="2">
    <location>
        <begin position="395"/>
        <end position="406"/>
    </location>
</feature>
<reference evidence="3 4" key="1">
    <citation type="journal article" date="2008" name="Nature">
        <title>The genome of Laccaria bicolor provides insights into mycorrhizal symbiosis.</title>
        <authorList>
            <person name="Martin F."/>
            <person name="Aerts A."/>
            <person name="Ahren D."/>
            <person name="Brun A."/>
            <person name="Danchin E.G.J."/>
            <person name="Duchaussoy F."/>
            <person name="Gibon J."/>
            <person name="Kohler A."/>
            <person name="Lindquist E."/>
            <person name="Pereda V."/>
            <person name="Salamov A."/>
            <person name="Shapiro H.J."/>
            <person name="Wuyts J."/>
            <person name="Blaudez D."/>
            <person name="Buee M."/>
            <person name="Brokstein P."/>
            <person name="Canbaeck B."/>
            <person name="Cohen D."/>
            <person name="Courty P.E."/>
            <person name="Coutinho P.M."/>
            <person name="Delaruelle C."/>
            <person name="Detter J.C."/>
            <person name="Deveau A."/>
            <person name="DiFazio S."/>
            <person name="Duplessis S."/>
            <person name="Fraissinet-Tachet L."/>
            <person name="Lucic E."/>
            <person name="Frey-Klett P."/>
            <person name="Fourrey C."/>
            <person name="Feussner I."/>
            <person name="Gay G."/>
            <person name="Grimwood J."/>
            <person name="Hoegger P.J."/>
            <person name="Jain P."/>
            <person name="Kilaru S."/>
            <person name="Labbe J."/>
            <person name="Lin Y.C."/>
            <person name="Legue V."/>
            <person name="Le Tacon F."/>
            <person name="Marmeisse R."/>
            <person name="Melayah D."/>
            <person name="Montanini B."/>
            <person name="Muratet M."/>
            <person name="Nehls U."/>
            <person name="Niculita-Hirzel H."/>
            <person name="Oudot-Le Secq M.P."/>
            <person name="Peter M."/>
            <person name="Quesneville H."/>
            <person name="Rajashekar B."/>
            <person name="Reich M."/>
            <person name="Rouhier N."/>
            <person name="Schmutz J."/>
            <person name="Yin T."/>
            <person name="Chalot M."/>
            <person name="Henrissat B."/>
            <person name="Kuees U."/>
            <person name="Lucas S."/>
            <person name="Van de Peer Y."/>
            <person name="Podila G.K."/>
            <person name="Polle A."/>
            <person name="Pukkila P.J."/>
            <person name="Richardson P.M."/>
            <person name="Rouze P."/>
            <person name="Sanders I.R."/>
            <person name="Stajich J.E."/>
            <person name="Tunlid A."/>
            <person name="Tuskan G."/>
            <person name="Grigoriev I.V."/>
        </authorList>
    </citation>
    <scope>NUCLEOTIDE SEQUENCE [LARGE SCALE GENOMIC DNA]</scope>
    <source>
        <strain evidence="4">S238N-H82 / ATCC MYA-4686</strain>
    </source>
</reference>
<organism evidence="4">
    <name type="scientific">Laccaria bicolor (strain S238N-H82 / ATCC MYA-4686)</name>
    <name type="common">Bicoloured deceiver</name>
    <name type="synonym">Laccaria laccata var. bicolor</name>
    <dbReference type="NCBI Taxonomy" id="486041"/>
    <lineage>
        <taxon>Eukaryota</taxon>
        <taxon>Fungi</taxon>
        <taxon>Dikarya</taxon>
        <taxon>Basidiomycota</taxon>
        <taxon>Agaricomycotina</taxon>
        <taxon>Agaricomycetes</taxon>
        <taxon>Agaricomycetidae</taxon>
        <taxon>Agaricales</taxon>
        <taxon>Agaricineae</taxon>
        <taxon>Hydnangiaceae</taxon>
        <taxon>Laccaria</taxon>
    </lineage>
</organism>
<dbReference type="EMBL" id="DS547092">
    <property type="protein sequence ID" value="EDR14534.1"/>
    <property type="molecule type" value="Genomic_DNA"/>
</dbReference>
<feature type="region of interest" description="Disordered" evidence="2">
    <location>
        <begin position="338"/>
        <end position="468"/>
    </location>
</feature>
<dbReference type="RefSeq" id="XP_001875093.1">
    <property type="nucleotide sequence ID" value="XM_001875058.1"/>
</dbReference>
<keyword evidence="1" id="KW-0175">Coiled coil</keyword>
<gene>
    <name evidence="3" type="ORF">LACBIDRAFT_305221</name>
</gene>
<dbReference type="Proteomes" id="UP000001194">
    <property type="component" value="Unassembled WGS sequence"/>
</dbReference>
<keyword evidence="4" id="KW-1185">Reference proteome</keyword>
<accession>B0CTQ3</accession>
<feature type="compositionally biased region" description="Basic and acidic residues" evidence="2">
    <location>
        <begin position="384"/>
        <end position="394"/>
    </location>
</feature>
<dbReference type="InParanoid" id="B0CTQ3"/>